<dbReference type="InterPro" id="IPR042128">
    <property type="entry name" value="NuoE_dom"/>
</dbReference>
<name>A0ABT4UTS0_9PSEU</name>
<dbReference type="Gene3D" id="3.10.20.600">
    <property type="match status" value="1"/>
</dbReference>
<dbReference type="Gene3D" id="1.20.1440.230">
    <property type="entry name" value="NADH-ubiquinone oxidoreductase 51kDa subunit, iron-sulphur binding domain"/>
    <property type="match status" value="1"/>
</dbReference>
<keyword evidence="5" id="KW-0411">Iron-sulfur</keyword>
<gene>
    <name evidence="7" type="ORF">OU415_06735</name>
</gene>
<dbReference type="Pfam" id="PF01512">
    <property type="entry name" value="Complex1_51K"/>
    <property type="match status" value="1"/>
</dbReference>
<comment type="similarity">
    <text evidence="1">Belongs to the complex I 51 kDa subunit family.</text>
</comment>
<dbReference type="SUPFAM" id="SSF142984">
    <property type="entry name" value="Nqo1 middle domain-like"/>
    <property type="match status" value="1"/>
</dbReference>
<keyword evidence="2" id="KW-0004">4Fe-4S</keyword>
<dbReference type="Gene3D" id="3.40.50.11540">
    <property type="entry name" value="NADH-ubiquinone oxidoreductase 51kDa subunit"/>
    <property type="match status" value="1"/>
</dbReference>
<dbReference type="Gene3D" id="3.40.30.10">
    <property type="entry name" value="Glutaredoxin"/>
    <property type="match status" value="1"/>
</dbReference>
<dbReference type="Pfam" id="PF01257">
    <property type="entry name" value="2Fe-2S_thioredx"/>
    <property type="match status" value="1"/>
</dbReference>
<dbReference type="PROSITE" id="PS00645">
    <property type="entry name" value="COMPLEX1_51K_2"/>
    <property type="match status" value="1"/>
</dbReference>
<keyword evidence="4" id="KW-0408">Iron</keyword>
<dbReference type="Proteomes" id="UP001210380">
    <property type="component" value="Unassembled WGS sequence"/>
</dbReference>
<dbReference type="InterPro" id="IPR036249">
    <property type="entry name" value="Thioredoxin-like_sf"/>
</dbReference>
<dbReference type="CDD" id="cd03064">
    <property type="entry name" value="TRX_Fd_NuoE"/>
    <property type="match status" value="1"/>
</dbReference>
<protein>
    <submittedName>
        <fullName evidence="7">NAD(P)H-dependent oxidoreductase subunit E</fullName>
    </submittedName>
</protein>
<dbReference type="SUPFAM" id="SSF52833">
    <property type="entry name" value="Thioredoxin-like"/>
    <property type="match status" value="1"/>
</dbReference>
<accession>A0ABT4UTS0</accession>
<evidence type="ECO:0000259" key="6">
    <source>
        <dbReference type="SMART" id="SM00928"/>
    </source>
</evidence>
<dbReference type="InterPro" id="IPR037225">
    <property type="entry name" value="Nuo51_FMN-bd_sf"/>
</dbReference>
<feature type="domain" description="NADH-ubiquinone oxidoreductase 51kDa subunit iron-sulphur binding" evidence="6">
    <location>
        <begin position="476"/>
        <end position="519"/>
    </location>
</feature>
<keyword evidence="8" id="KW-1185">Reference proteome</keyword>
<dbReference type="InterPro" id="IPR001949">
    <property type="entry name" value="NADH-UbQ_OxRdtase_51kDa_CS"/>
</dbReference>
<dbReference type="PANTHER" id="PTHR43578">
    <property type="entry name" value="NADH-QUINONE OXIDOREDUCTASE SUBUNIT F"/>
    <property type="match status" value="1"/>
</dbReference>
<evidence type="ECO:0000313" key="8">
    <source>
        <dbReference type="Proteomes" id="UP001210380"/>
    </source>
</evidence>
<dbReference type="Pfam" id="PF10531">
    <property type="entry name" value="SLBB"/>
    <property type="match status" value="1"/>
</dbReference>
<dbReference type="RefSeq" id="WP_270947704.1">
    <property type="nucleotide sequence ID" value="NZ_JAQGLA010000007.1"/>
</dbReference>
<evidence type="ECO:0000256" key="3">
    <source>
        <dbReference type="ARBA" id="ARBA00022723"/>
    </source>
</evidence>
<proteinExistence type="inferred from homology"/>
<sequence length="561" mass="58362">MGRDAFAEWGQRFGHDETDVLGQLHAAAGRHERISQDDLRGIADEFRRPVAAVTGSAGFYADFTGPRGARHVRVCAGTSCFVSSGGSPTAAAEAALGVRAGQASADGSVSLAEVRCLGCCHASPAALDGDTPVTGPGLGEKLRGDGHPASSGAAVPFHVASRTAVALAGLTEVEGSWQVWPRVVSTGIPASVRAEVALAGLRGRGGAEFPVADKWRAASRGPAPRFVVANGDEGDPGSFCDRLLMESDPARVLEGLAIAGFAIGANRGVVFVRSEYPLAVVRMREAVETARAAGHFGLGVHGSPFDFDVEVVQGAGSYVAGEETALLHAVQGFRGSVRPRPPYPTESGLGGHPTAVNNVETLAAVPWVLRHGGAAYAQLGSGVETGTKLVCLSQRFRRPGVYEVEFGVPLRYLVEALGGGLEDGYRLRALQVGGPLGGFLSPDDLDVPLLAEALADAGVALGHGSLVAVDDRITAPELLRHVWRFADAESCGACTPCRVGTRRGRELAERFPTGSEQVLSQHENLLDVMGVGSLCAFGRSVPGAVRSLLRVYRDELCSGAR</sequence>
<dbReference type="EMBL" id="JAQGLA010000007">
    <property type="protein sequence ID" value="MDA3625123.1"/>
    <property type="molecule type" value="Genomic_DNA"/>
</dbReference>
<dbReference type="InterPro" id="IPR019575">
    <property type="entry name" value="Nuop51_4Fe4S-bd"/>
</dbReference>
<reference evidence="7 8" key="1">
    <citation type="submission" date="2022-11" db="EMBL/GenBank/DDBJ databases">
        <title>Draft genome sequence of Saccharopolyspora sp. WRP15-2 isolated from rhizosphere soils of wild rice in Thailand.</title>
        <authorList>
            <person name="Duangmal K."/>
            <person name="Kammanee S."/>
            <person name="Muangham S."/>
        </authorList>
    </citation>
    <scope>NUCLEOTIDE SEQUENCE [LARGE SCALE GENOMIC DNA]</scope>
    <source>
        <strain evidence="7 8">WRP15-2</strain>
    </source>
</reference>
<dbReference type="SMART" id="SM00928">
    <property type="entry name" value="NADH_4Fe-4S"/>
    <property type="match status" value="1"/>
</dbReference>
<comment type="caution">
    <text evidence="7">The sequence shown here is derived from an EMBL/GenBank/DDBJ whole genome shotgun (WGS) entry which is preliminary data.</text>
</comment>
<dbReference type="InterPro" id="IPR037207">
    <property type="entry name" value="Nuop51_4Fe4S-bd_sf"/>
</dbReference>
<dbReference type="SUPFAM" id="SSF142019">
    <property type="entry name" value="Nqo1 FMN-binding domain-like"/>
    <property type="match status" value="1"/>
</dbReference>
<evidence type="ECO:0000313" key="7">
    <source>
        <dbReference type="EMBL" id="MDA3625123.1"/>
    </source>
</evidence>
<dbReference type="SUPFAM" id="SSF140490">
    <property type="entry name" value="Nqo1C-terminal domain-like"/>
    <property type="match status" value="1"/>
</dbReference>
<dbReference type="InterPro" id="IPR019554">
    <property type="entry name" value="Soluble_ligand-bd"/>
</dbReference>
<dbReference type="InterPro" id="IPR011538">
    <property type="entry name" value="Nuo51_FMN-bd"/>
</dbReference>
<evidence type="ECO:0000256" key="5">
    <source>
        <dbReference type="ARBA" id="ARBA00023014"/>
    </source>
</evidence>
<evidence type="ECO:0000256" key="4">
    <source>
        <dbReference type="ARBA" id="ARBA00023004"/>
    </source>
</evidence>
<dbReference type="Pfam" id="PF10589">
    <property type="entry name" value="NADH_4Fe-4S"/>
    <property type="match status" value="1"/>
</dbReference>
<evidence type="ECO:0000256" key="1">
    <source>
        <dbReference type="ARBA" id="ARBA00007523"/>
    </source>
</evidence>
<dbReference type="PANTHER" id="PTHR43578:SF3">
    <property type="entry name" value="NADH-QUINONE OXIDOREDUCTASE SUBUNIT F"/>
    <property type="match status" value="1"/>
</dbReference>
<evidence type="ECO:0000256" key="2">
    <source>
        <dbReference type="ARBA" id="ARBA00022485"/>
    </source>
</evidence>
<organism evidence="7 8">
    <name type="scientific">Saccharopolyspora oryzae</name>
    <dbReference type="NCBI Taxonomy" id="2997343"/>
    <lineage>
        <taxon>Bacteria</taxon>
        <taxon>Bacillati</taxon>
        <taxon>Actinomycetota</taxon>
        <taxon>Actinomycetes</taxon>
        <taxon>Pseudonocardiales</taxon>
        <taxon>Pseudonocardiaceae</taxon>
        <taxon>Saccharopolyspora</taxon>
    </lineage>
</organism>
<keyword evidence="3" id="KW-0479">Metal-binding</keyword>